<dbReference type="EC" id="3.1.26.4" evidence="13"/>
<feature type="binding site" evidence="12">
    <location>
        <position position="101"/>
    </location>
    <ligand>
        <name>a divalent metal cation</name>
        <dbReference type="ChEBI" id="CHEBI:60240"/>
    </ligand>
</feature>
<keyword evidence="16" id="KW-1185">Reference proteome</keyword>
<dbReference type="PROSITE" id="PS51975">
    <property type="entry name" value="RNASE_H_2"/>
    <property type="match status" value="1"/>
</dbReference>
<dbReference type="InterPro" id="IPR036397">
    <property type="entry name" value="RNaseH_sf"/>
</dbReference>
<dbReference type="GO" id="GO:0032299">
    <property type="term" value="C:ribonuclease H2 complex"/>
    <property type="evidence" value="ECO:0007669"/>
    <property type="project" value="TreeGrafter"/>
</dbReference>
<evidence type="ECO:0000256" key="4">
    <source>
        <dbReference type="ARBA" id="ARBA00004496"/>
    </source>
</evidence>
<evidence type="ECO:0000256" key="8">
    <source>
        <dbReference type="ARBA" id="ARBA00022723"/>
    </source>
</evidence>
<dbReference type="InterPro" id="IPR012337">
    <property type="entry name" value="RNaseH-like_sf"/>
</dbReference>
<keyword evidence="10 12" id="KW-0378">Hydrolase</keyword>
<keyword evidence="7 12" id="KW-0540">Nuclease</keyword>
<dbReference type="GO" id="GO:0006298">
    <property type="term" value="P:mismatch repair"/>
    <property type="evidence" value="ECO:0007669"/>
    <property type="project" value="TreeGrafter"/>
</dbReference>
<dbReference type="Proteomes" id="UP000015520">
    <property type="component" value="Unassembled WGS sequence"/>
</dbReference>
<dbReference type="PANTHER" id="PTHR10954:SF18">
    <property type="entry name" value="RIBONUCLEASE HII"/>
    <property type="match status" value="1"/>
</dbReference>
<dbReference type="GO" id="GO:0004523">
    <property type="term" value="F:RNA-DNA hybrid ribonuclease activity"/>
    <property type="evidence" value="ECO:0007669"/>
    <property type="project" value="UniProtKB-UniRule"/>
</dbReference>
<evidence type="ECO:0000256" key="13">
    <source>
        <dbReference type="RuleBase" id="RU003515"/>
    </source>
</evidence>
<name>T0JR18_9BACT</name>
<proteinExistence type="inferred from homology"/>
<dbReference type="CDD" id="cd07182">
    <property type="entry name" value="RNase_HII_bacteria_HII_like"/>
    <property type="match status" value="1"/>
</dbReference>
<dbReference type="eggNOG" id="COG0164">
    <property type="taxonomic scope" value="Bacteria"/>
</dbReference>
<evidence type="ECO:0000256" key="7">
    <source>
        <dbReference type="ARBA" id="ARBA00022722"/>
    </source>
</evidence>
<organism evidence="15 16">
    <name type="scientific">Sulfurimonas hongkongensis</name>
    <dbReference type="NCBI Taxonomy" id="1172190"/>
    <lineage>
        <taxon>Bacteria</taxon>
        <taxon>Pseudomonadati</taxon>
        <taxon>Campylobacterota</taxon>
        <taxon>Epsilonproteobacteria</taxon>
        <taxon>Campylobacterales</taxon>
        <taxon>Sulfurimonadaceae</taxon>
        <taxon>Sulfurimonas</taxon>
    </lineage>
</organism>
<comment type="similarity">
    <text evidence="5 13">Belongs to the RNase HII family.</text>
</comment>
<comment type="caution">
    <text evidence="15">The sequence shown here is derived from an EMBL/GenBank/DDBJ whole genome shotgun (WGS) entry which is preliminary data.</text>
</comment>
<dbReference type="PATRIC" id="fig|1172190.3.peg.1444"/>
<dbReference type="RefSeq" id="WP_021287748.1">
    <property type="nucleotide sequence ID" value="NZ_AUPZ01000009.1"/>
</dbReference>
<comment type="cofactor">
    <cofactor evidence="12">
        <name>Mn(2+)</name>
        <dbReference type="ChEBI" id="CHEBI:29035"/>
    </cofactor>
    <cofactor evidence="12">
        <name>Mg(2+)</name>
        <dbReference type="ChEBI" id="CHEBI:18420"/>
    </cofactor>
    <text evidence="12">Manganese or magnesium. Binds 1 divalent metal ion per monomer in the absence of substrate. May bind a second metal ion after substrate binding.</text>
</comment>
<keyword evidence="11" id="KW-0464">Manganese</keyword>
<dbReference type="STRING" id="1172190.M947_07460"/>
<feature type="domain" description="RNase H type-2" evidence="14">
    <location>
        <begin position="8"/>
        <end position="189"/>
    </location>
</feature>
<dbReference type="PANTHER" id="PTHR10954">
    <property type="entry name" value="RIBONUCLEASE H2 SUBUNIT A"/>
    <property type="match status" value="1"/>
</dbReference>
<sequence>MSNIKDCRVLCGIDEAGRGPLAGDLVIAGCVLNSPVEGLNDSKKLSAKKREFLFEEIVKNSNFHIVKISPKSIDADGLSLCIKRGLLEIVKNMPDCEYLFDGNSNFGVSQIETMIKADGKVVEVSAASILAKVTHDRDILREAKKYPEYQFEKHKGYGTALHVEMIKKYGYCKIHRRSYKLKALEARLF</sequence>
<evidence type="ECO:0000256" key="10">
    <source>
        <dbReference type="ARBA" id="ARBA00022801"/>
    </source>
</evidence>
<dbReference type="InterPro" id="IPR001352">
    <property type="entry name" value="RNase_HII/HIII"/>
</dbReference>
<evidence type="ECO:0000313" key="16">
    <source>
        <dbReference type="Proteomes" id="UP000015520"/>
    </source>
</evidence>
<feature type="binding site" evidence="12">
    <location>
        <position position="14"/>
    </location>
    <ligand>
        <name>a divalent metal cation</name>
        <dbReference type="ChEBI" id="CHEBI:60240"/>
    </ligand>
</feature>
<dbReference type="GO" id="GO:0003723">
    <property type="term" value="F:RNA binding"/>
    <property type="evidence" value="ECO:0007669"/>
    <property type="project" value="UniProtKB-UniRule"/>
</dbReference>
<dbReference type="InterPro" id="IPR024567">
    <property type="entry name" value="RNase_HII/HIII_dom"/>
</dbReference>
<evidence type="ECO:0000256" key="5">
    <source>
        <dbReference type="ARBA" id="ARBA00007383"/>
    </source>
</evidence>
<dbReference type="SUPFAM" id="SSF53098">
    <property type="entry name" value="Ribonuclease H-like"/>
    <property type="match status" value="1"/>
</dbReference>
<dbReference type="NCBIfam" id="NF000595">
    <property type="entry name" value="PRK00015.1-3"/>
    <property type="match status" value="1"/>
</dbReference>
<reference evidence="15 16" key="1">
    <citation type="submission" date="2013-07" db="EMBL/GenBank/DDBJ databases">
        <title>Sulfurimonas hongkongensis AST-10 Genome Sequencing.</title>
        <authorList>
            <person name="Cai L."/>
            <person name="Zhang T."/>
        </authorList>
    </citation>
    <scope>NUCLEOTIDE SEQUENCE [LARGE SCALE GENOMIC DNA]</scope>
    <source>
        <strain evidence="15 16">AST-10</strain>
    </source>
</reference>
<keyword evidence="9 12" id="KW-0255">Endonuclease</keyword>
<accession>T0JR18</accession>
<comment type="function">
    <text evidence="3 13">Endonuclease that specifically degrades the RNA of RNA-DNA hybrids.</text>
</comment>
<evidence type="ECO:0000256" key="6">
    <source>
        <dbReference type="ARBA" id="ARBA00022490"/>
    </source>
</evidence>
<feature type="binding site" evidence="12">
    <location>
        <position position="15"/>
    </location>
    <ligand>
        <name>a divalent metal cation</name>
        <dbReference type="ChEBI" id="CHEBI:60240"/>
    </ligand>
</feature>
<evidence type="ECO:0000259" key="14">
    <source>
        <dbReference type="PROSITE" id="PS51975"/>
    </source>
</evidence>
<gene>
    <name evidence="15" type="ORF">M947_07460</name>
</gene>
<keyword evidence="8 12" id="KW-0479">Metal-binding</keyword>
<dbReference type="Pfam" id="PF01351">
    <property type="entry name" value="RNase_HII"/>
    <property type="match status" value="1"/>
</dbReference>
<evidence type="ECO:0000256" key="11">
    <source>
        <dbReference type="ARBA" id="ARBA00023211"/>
    </source>
</evidence>
<evidence type="ECO:0000313" key="15">
    <source>
        <dbReference type="EMBL" id="EQB39287.1"/>
    </source>
</evidence>
<keyword evidence="6" id="KW-0963">Cytoplasm</keyword>
<evidence type="ECO:0000256" key="1">
    <source>
        <dbReference type="ARBA" id="ARBA00000077"/>
    </source>
</evidence>
<evidence type="ECO:0000256" key="12">
    <source>
        <dbReference type="PROSITE-ProRule" id="PRU01319"/>
    </source>
</evidence>
<comment type="subcellular location">
    <subcellularLocation>
        <location evidence="4">Cytoplasm</location>
    </subcellularLocation>
</comment>
<dbReference type="GO" id="GO:0046872">
    <property type="term" value="F:metal ion binding"/>
    <property type="evidence" value="ECO:0007669"/>
    <property type="project" value="UniProtKB-KW"/>
</dbReference>
<comment type="catalytic activity">
    <reaction evidence="1 12 13">
        <text>Endonucleolytic cleavage to 5'-phosphomonoester.</text>
        <dbReference type="EC" id="3.1.26.4"/>
    </reaction>
</comment>
<dbReference type="InterPro" id="IPR022898">
    <property type="entry name" value="RNase_HII"/>
</dbReference>
<dbReference type="GO" id="GO:0005737">
    <property type="term" value="C:cytoplasm"/>
    <property type="evidence" value="ECO:0007669"/>
    <property type="project" value="UniProtKB-SubCell"/>
</dbReference>
<dbReference type="AlphaFoldDB" id="T0JR18"/>
<dbReference type="GO" id="GO:0043137">
    <property type="term" value="P:DNA replication, removal of RNA primer"/>
    <property type="evidence" value="ECO:0007669"/>
    <property type="project" value="TreeGrafter"/>
</dbReference>
<evidence type="ECO:0000256" key="2">
    <source>
        <dbReference type="ARBA" id="ARBA00001946"/>
    </source>
</evidence>
<evidence type="ECO:0000256" key="9">
    <source>
        <dbReference type="ARBA" id="ARBA00022759"/>
    </source>
</evidence>
<comment type="cofactor">
    <cofactor evidence="2">
        <name>Mg(2+)</name>
        <dbReference type="ChEBI" id="CHEBI:18420"/>
    </cofactor>
</comment>
<dbReference type="Gene3D" id="3.30.420.10">
    <property type="entry name" value="Ribonuclease H-like superfamily/Ribonuclease H"/>
    <property type="match status" value="1"/>
</dbReference>
<dbReference type="EMBL" id="AUPZ01000009">
    <property type="protein sequence ID" value="EQB39287.1"/>
    <property type="molecule type" value="Genomic_DNA"/>
</dbReference>
<protein>
    <recommendedName>
        <fullName evidence="13">Ribonuclease</fullName>
        <ecNumber evidence="13">3.1.26.4</ecNumber>
    </recommendedName>
</protein>
<evidence type="ECO:0000256" key="3">
    <source>
        <dbReference type="ARBA" id="ARBA00004065"/>
    </source>
</evidence>